<dbReference type="Pfam" id="PF07714">
    <property type="entry name" value="PK_Tyr_Ser-Thr"/>
    <property type="match status" value="1"/>
</dbReference>
<feature type="transmembrane region" description="Helical" evidence="4">
    <location>
        <begin position="283"/>
        <end position="303"/>
    </location>
</feature>
<organism evidence="6 7">
    <name type="scientific">Zingiber officinale</name>
    <name type="common">Ginger</name>
    <name type="synonym">Amomum zingiber</name>
    <dbReference type="NCBI Taxonomy" id="94328"/>
    <lineage>
        <taxon>Eukaryota</taxon>
        <taxon>Viridiplantae</taxon>
        <taxon>Streptophyta</taxon>
        <taxon>Embryophyta</taxon>
        <taxon>Tracheophyta</taxon>
        <taxon>Spermatophyta</taxon>
        <taxon>Magnoliopsida</taxon>
        <taxon>Liliopsida</taxon>
        <taxon>Zingiberales</taxon>
        <taxon>Zingiberaceae</taxon>
        <taxon>Zingiber</taxon>
    </lineage>
</organism>
<dbReference type="EMBL" id="JACMSC010000008">
    <property type="protein sequence ID" value="KAG6509823.1"/>
    <property type="molecule type" value="Genomic_DNA"/>
</dbReference>
<keyword evidence="2" id="KW-0067">ATP-binding</keyword>
<dbReference type="PANTHER" id="PTHR47989">
    <property type="entry name" value="OS01G0750732 PROTEIN"/>
    <property type="match status" value="1"/>
</dbReference>
<comment type="caution">
    <text evidence="6">The sequence shown here is derived from an EMBL/GenBank/DDBJ whole genome shotgun (WGS) entry which is preliminary data.</text>
</comment>
<reference evidence="6 7" key="1">
    <citation type="submission" date="2020-08" db="EMBL/GenBank/DDBJ databases">
        <title>Plant Genome Project.</title>
        <authorList>
            <person name="Zhang R.-G."/>
        </authorList>
    </citation>
    <scope>NUCLEOTIDE SEQUENCE [LARGE SCALE GENOMIC DNA]</scope>
    <source>
        <tissue evidence="6">Rhizome</tissue>
    </source>
</reference>
<dbReference type="PROSITE" id="PS00108">
    <property type="entry name" value="PROTEIN_KINASE_ST"/>
    <property type="match status" value="1"/>
</dbReference>
<dbReference type="InterPro" id="IPR000719">
    <property type="entry name" value="Prot_kinase_dom"/>
</dbReference>
<keyword evidence="1" id="KW-0547">Nucleotide-binding</keyword>
<gene>
    <name evidence="6" type="ORF">ZIOFF_027830</name>
</gene>
<evidence type="ECO:0000256" key="2">
    <source>
        <dbReference type="ARBA" id="ARBA00022840"/>
    </source>
</evidence>
<keyword evidence="7" id="KW-1185">Reference proteome</keyword>
<keyword evidence="4" id="KW-0812">Transmembrane</keyword>
<evidence type="ECO:0000256" key="4">
    <source>
        <dbReference type="SAM" id="Phobius"/>
    </source>
</evidence>
<evidence type="ECO:0000259" key="5">
    <source>
        <dbReference type="PROSITE" id="PS50011"/>
    </source>
</evidence>
<evidence type="ECO:0000256" key="3">
    <source>
        <dbReference type="SAM" id="MobiDB-lite"/>
    </source>
</evidence>
<protein>
    <recommendedName>
        <fullName evidence="5">Protein kinase domain-containing protein</fullName>
    </recommendedName>
</protein>
<dbReference type="Pfam" id="PF19160">
    <property type="entry name" value="SPARK"/>
    <property type="match status" value="1"/>
</dbReference>
<dbReference type="InterPro" id="IPR043891">
    <property type="entry name" value="SPARK"/>
</dbReference>
<sequence>MAFASSPPVNLLILTAFQSFISQSTPHHHTLAAAGKMPLCLFLAAHFLIASVSAVAAGICPYDFSSSIPMIPPACYANVSTPSATSCCWYVYMAMAYAAVRYGNLTGVAFLPPETASACSAVFAGDIVSGGLVKPSLLSSSNCDVRSSLLAASGGPCQFPTVRSILSTADFSRASRFCASAAAGNLSLDASACSSCQSAVISATFKLLDVTKTKEFVPCGVATTLAIWSSCPPSPSRFISYAGCMLQVLENVAGLGTSNLVPSPPPPSPLSTSSSSNSRSIKIALGSASAGLLSLAAIIFLSFKIRRPRVGTSDTDDLKHPLPPPSPSASLLPTDGFYIFTKAELMAATKGFDEGLLLGQGGAGKVYLGKLPSGQPVAIKRINRERKVAEFYAEVAILAKLRHRNLATLVGYCLGEREHSLVYEYMAGGNLARALSSGELTWRRRLQVAVDVAEGLAYLHGHPEGAVIHRDVKPTNVLLTEAGLAKLSDFGVSRVVPPGDGHVSTELVGTVGYVDPESFPAGQVSEATDVYSFGVVLLELVTGMRAVVPTPTGGVESIVHAARASGRRSASTDEPPVVDDRLGEDWDRPTVIMVFDLACCCVRPRKAERPKMVEVAAVLAAELADLEARSGDLSTTTSPLQEESSFLLSP</sequence>
<feature type="transmembrane region" description="Helical" evidence="4">
    <location>
        <begin position="42"/>
        <end position="62"/>
    </location>
</feature>
<keyword evidence="4" id="KW-0472">Membrane</keyword>
<dbReference type="AlphaFoldDB" id="A0A8J5GM70"/>
<evidence type="ECO:0000313" key="6">
    <source>
        <dbReference type="EMBL" id="KAG6509823.1"/>
    </source>
</evidence>
<feature type="compositionally biased region" description="Polar residues" evidence="3">
    <location>
        <begin position="632"/>
        <end position="650"/>
    </location>
</feature>
<name>A0A8J5GM70_ZINOF</name>
<dbReference type="InterPro" id="IPR008271">
    <property type="entry name" value="Ser/Thr_kinase_AS"/>
</dbReference>
<keyword evidence="4" id="KW-1133">Transmembrane helix</keyword>
<evidence type="ECO:0000313" key="7">
    <source>
        <dbReference type="Proteomes" id="UP000734854"/>
    </source>
</evidence>
<proteinExistence type="predicted"/>
<dbReference type="PROSITE" id="PS50011">
    <property type="entry name" value="PROTEIN_KINASE_DOM"/>
    <property type="match status" value="1"/>
</dbReference>
<dbReference type="SMART" id="SM00220">
    <property type="entry name" value="S_TKc"/>
    <property type="match status" value="1"/>
</dbReference>
<dbReference type="Proteomes" id="UP000734854">
    <property type="component" value="Unassembled WGS sequence"/>
</dbReference>
<feature type="region of interest" description="Disordered" evidence="3">
    <location>
        <begin position="630"/>
        <end position="650"/>
    </location>
</feature>
<dbReference type="OrthoDB" id="4062651at2759"/>
<dbReference type="GO" id="GO:0004672">
    <property type="term" value="F:protein kinase activity"/>
    <property type="evidence" value="ECO:0007669"/>
    <property type="project" value="InterPro"/>
</dbReference>
<accession>A0A8J5GM70</accession>
<dbReference type="PANTHER" id="PTHR47989:SF47">
    <property type="entry name" value="SERINE_THREONINE-PROTEIN KINASE PBL28-RELATED"/>
    <property type="match status" value="1"/>
</dbReference>
<dbReference type="GO" id="GO:0005524">
    <property type="term" value="F:ATP binding"/>
    <property type="evidence" value="ECO:0007669"/>
    <property type="project" value="UniProtKB-KW"/>
</dbReference>
<evidence type="ECO:0000256" key="1">
    <source>
        <dbReference type="ARBA" id="ARBA00022741"/>
    </source>
</evidence>
<dbReference type="InterPro" id="IPR001245">
    <property type="entry name" value="Ser-Thr/Tyr_kinase_cat_dom"/>
</dbReference>
<feature type="domain" description="Protein kinase" evidence="5">
    <location>
        <begin position="352"/>
        <end position="623"/>
    </location>
</feature>